<dbReference type="InterPro" id="IPR053001">
    <property type="entry name" value="MNNG_permease-like"/>
</dbReference>
<feature type="transmembrane region" description="Helical" evidence="2">
    <location>
        <begin position="287"/>
        <end position="308"/>
    </location>
</feature>
<name>A0A316V652_9BASI</name>
<evidence type="ECO:0000313" key="5">
    <source>
        <dbReference type="Proteomes" id="UP000245884"/>
    </source>
</evidence>
<dbReference type="Pfam" id="PF12051">
    <property type="entry name" value="DUF3533"/>
    <property type="match status" value="1"/>
</dbReference>
<accession>A0A316V652</accession>
<keyword evidence="2" id="KW-0472">Membrane</keyword>
<reference evidence="4 5" key="1">
    <citation type="journal article" date="2018" name="Mol. Biol. Evol.">
        <title>Broad Genomic Sampling Reveals a Smut Pathogenic Ancestry of the Fungal Clade Ustilaginomycotina.</title>
        <authorList>
            <person name="Kijpornyongpan T."/>
            <person name="Mondo S.J."/>
            <person name="Barry K."/>
            <person name="Sandor L."/>
            <person name="Lee J."/>
            <person name="Lipzen A."/>
            <person name="Pangilinan J."/>
            <person name="LaButti K."/>
            <person name="Hainaut M."/>
            <person name="Henrissat B."/>
            <person name="Grigoriev I.V."/>
            <person name="Spatafora J.W."/>
            <person name="Aime M.C."/>
        </authorList>
    </citation>
    <scope>NUCLEOTIDE SEQUENCE [LARGE SCALE GENOMIC DNA]</scope>
    <source>
        <strain evidence="4 5">MCA 5214</strain>
    </source>
</reference>
<dbReference type="PANTHER" id="PTHR34814">
    <property type="entry name" value="NITROSOGUANIDINE RESISTANCE PROTEIN SNG1"/>
    <property type="match status" value="1"/>
</dbReference>
<dbReference type="OrthoDB" id="3355860at2759"/>
<dbReference type="EMBL" id="KZ819662">
    <property type="protein sequence ID" value="PWN30915.1"/>
    <property type="molecule type" value="Genomic_DNA"/>
</dbReference>
<dbReference type="PANTHER" id="PTHR34814:SF1">
    <property type="entry name" value="NITROSOGUANIDINE RESISTANCE PROTEIN SNG1"/>
    <property type="match status" value="1"/>
</dbReference>
<sequence length="469" mass="51555">MSNASDHTANGDVEKKPSASPAPFVGFWSKDVAQQRKAYLIGMAKVTFMVTLMVWSAMALYWGSLYRELIETPKLHGWIINRDPNGVIGQNISAAVEAISNSPSRSHITWDPIPANMYTDAQIDNEIAVQESSWAALIIETDATARLTQARNTGDASFNPMSLLTLVYSESRNQQAVPGIIVSGITNQLQPTLASISATLAAQYISQNIGNQAALQNVVNAPRTISNSIVIANRNLRPYDANKYNGAILAATYVGLIYLTILAFNIVMGNLGMRQTIQRRLKLSSLIGMRILVPVAIYFWLSLMFTLLQAAFHLDFDGWGLGYGAGFMTFWMVAWSSMSALGLTLECILSLVGPQFIAFGLVVVIIINVSGALIPLELSPSFYLYNRAMVFYNTKQCFLTIFTNAGRHLVILKAVGIIWAWVAVMVLTFPIWIWLERRRQLKEAKSAGGPQGSGKQADEKETPSESNQS</sequence>
<dbReference type="InterPro" id="IPR022703">
    <property type="entry name" value="DUF3533"/>
</dbReference>
<feature type="transmembrane region" description="Helical" evidence="2">
    <location>
        <begin position="356"/>
        <end position="376"/>
    </location>
</feature>
<evidence type="ECO:0000313" key="4">
    <source>
        <dbReference type="EMBL" id="PWN30915.1"/>
    </source>
</evidence>
<keyword evidence="2" id="KW-1133">Transmembrane helix</keyword>
<gene>
    <name evidence="4" type="ORF">BDZ90DRAFT_229904</name>
</gene>
<evidence type="ECO:0000256" key="1">
    <source>
        <dbReference type="SAM" id="MobiDB-lite"/>
    </source>
</evidence>
<organism evidence="4 5">
    <name type="scientific">Jaminaea rosea</name>
    <dbReference type="NCBI Taxonomy" id="1569628"/>
    <lineage>
        <taxon>Eukaryota</taxon>
        <taxon>Fungi</taxon>
        <taxon>Dikarya</taxon>
        <taxon>Basidiomycota</taxon>
        <taxon>Ustilaginomycotina</taxon>
        <taxon>Exobasidiomycetes</taxon>
        <taxon>Microstromatales</taxon>
        <taxon>Microstromatales incertae sedis</taxon>
        <taxon>Jaminaea</taxon>
    </lineage>
</organism>
<dbReference type="GeneID" id="37027091"/>
<proteinExistence type="predicted"/>
<keyword evidence="2" id="KW-0812">Transmembrane</keyword>
<feature type="transmembrane region" description="Helical" evidence="2">
    <location>
        <begin position="244"/>
        <end position="267"/>
    </location>
</feature>
<feature type="transmembrane region" description="Helical" evidence="2">
    <location>
        <begin position="410"/>
        <end position="435"/>
    </location>
</feature>
<dbReference type="RefSeq" id="XP_025365527.1">
    <property type="nucleotide sequence ID" value="XM_025505268.1"/>
</dbReference>
<feature type="transmembrane region" description="Helical" evidence="2">
    <location>
        <begin position="38"/>
        <end position="62"/>
    </location>
</feature>
<protein>
    <recommendedName>
        <fullName evidence="3">DUF3533 domain-containing protein</fullName>
    </recommendedName>
</protein>
<evidence type="ECO:0000256" key="2">
    <source>
        <dbReference type="SAM" id="Phobius"/>
    </source>
</evidence>
<dbReference type="STRING" id="1569628.A0A316V652"/>
<dbReference type="GO" id="GO:0016020">
    <property type="term" value="C:membrane"/>
    <property type="evidence" value="ECO:0007669"/>
    <property type="project" value="TreeGrafter"/>
</dbReference>
<evidence type="ECO:0000259" key="3">
    <source>
        <dbReference type="Pfam" id="PF12051"/>
    </source>
</evidence>
<dbReference type="Proteomes" id="UP000245884">
    <property type="component" value="Unassembled WGS sequence"/>
</dbReference>
<feature type="transmembrane region" description="Helical" evidence="2">
    <location>
        <begin position="328"/>
        <end position="349"/>
    </location>
</feature>
<keyword evidence="5" id="KW-1185">Reference proteome</keyword>
<feature type="domain" description="DUF3533" evidence="3">
    <location>
        <begin position="47"/>
        <end position="426"/>
    </location>
</feature>
<dbReference type="AlphaFoldDB" id="A0A316V652"/>
<feature type="region of interest" description="Disordered" evidence="1">
    <location>
        <begin position="445"/>
        <end position="469"/>
    </location>
</feature>